<dbReference type="RefSeq" id="WP_273595338.1">
    <property type="nucleotide sequence ID" value="NZ_JAQQXS010000002.1"/>
</dbReference>
<dbReference type="Proteomes" id="UP001219862">
    <property type="component" value="Unassembled WGS sequence"/>
</dbReference>
<evidence type="ECO:0000313" key="1">
    <source>
        <dbReference type="EMBL" id="MDC8784229.1"/>
    </source>
</evidence>
<evidence type="ECO:0000313" key="2">
    <source>
        <dbReference type="Proteomes" id="UP001219862"/>
    </source>
</evidence>
<name>A0ABT5KMT5_9BURK</name>
<protein>
    <submittedName>
        <fullName evidence="1">Uncharacterized protein</fullName>
    </submittedName>
</protein>
<dbReference type="EMBL" id="JAQQXS010000002">
    <property type="protein sequence ID" value="MDC8784229.1"/>
    <property type="molecule type" value="Genomic_DNA"/>
</dbReference>
<keyword evidence="2" id="KW-1185">Reference proteome</keyword>
<gene>
    <name evidence="1" type="ORF">PRZ01_03360</name>
</gene>
<sequence length="116" mass="12570">MEAVRRSILALTALLVFLGGVHFAQARPPNDVAGLRIQRQLERNPPSAGIALRDNSNYANCMDAPTSEGSPFDCAAFKRKHMKPDFQKPAALKTHSKAPVLNYFGEGCENGCALSN</sequence>
<accession>A0ABT5KMT5</accession>
<organism evidence="1 2">
    <name type="scientific">Roseateles koreensis</name>
    <dbReference type="NCBI Taxonomy" id="2987526"/>
    <lineage>
        <taxon>Bacteria</taxon>
        <taxon>Pseudomonadati</taxon>
        <taxon>Pseudomonadota</taxon>
        <taxon>Betaproteobacteria</taxon>
        <taxon>Burkholderiales</taxon>
        <taxon>Sphaerotilaceae</taxon>
        <taxon>Roseateles</taxon>
    </lineage>
</organism>
<proteinExistence type="predicted"/>
<reference evidence="1 2" key="1">
    <citation type="submission" date="2022-10" db="EMBL/GenBank/DDBJ databases">
        <title>paucibacter sp. hw8 Genome sequencing.</title>
        <authorList>
            <person name="Park S."/>
        </authorList>
    </citation>
    <scope>NUCLEOTIDE SEQUENCE [LARGE SCALE GENOMIC DNA]</scope>
    <source>
        <strain evidence="2">hw8</strain>
    </source>
</reference>
<comment type="caution">
    <text evidence="1">The sequence shown here is derived from an EMBL/GenBank/DDBJ whole genome shotgun (WGS) entry which is preliminary data.</text>
</comment>